<keyword evidence="2" id="KW-1133">Transmembrane helix</keyword>
<keyword evidence="3" id="KW-1185">Reference proteome</keyword>
<accession>A0A6P5P3K3</accession>
<dbReference type="RefSeq" id="XP_021009302.1">
    <property type="nucleotide sequence ID" value="XM_021153643.1"/>
</dbReference>
<feature type="region of interest" description="Disordered" evidence="1">
    <location>
        <begin position="215"/>
        <end position="238"/>
    </location>
</feature>
<evidence type="ECO:0000313" key="4">
    <source>
        <dbReference type="RefSeq" id="XP_021009302.1"/>
    </source>
</evidence>
<dbReference type="CTD" id="158521"/>
<feature type="transmembrane region" description="Helical" evidence="2">
    <location>
        <begin position="80"/>
        <end position="97"/>
    </location>
</feature>
<protein>
    <submittedName>
        <fullName evidence="4">Fragile X mental retardation 1 neighbor protein isoform X1</fullName>
    </submittedName>
</protein>
<dbReference type="KEGG" id="mcal:110286957"/>
<evidence type="ECO:0000256" key="2">
    <source>
        <dbReference type="SAM" id="Phobius"/>
    </source>
</evidence>
<dbReference type="PANTHER" id="PTHR37360:SF1">
    <property type="entry name" value="FMR1 NEIGHBOR PROTEIN"/>
    <property type="match status" value="1"/>
</dbReference>
<evidence type="ECO:0000256" key="1">
    <source>
        <dbReference type="SAM" id="MobiDB-lite"/>
    </source>
</evidence>
<sequence>MPSDRRPSQRKNRSKNRDYCGARSKVKRADTGYRDDTLALNVYQGPPSADQGNNMANAPRFGFWTSVSQCLQYLWARRHLGLLLLLFWTLVILFRPVNTAKLPMVAEAAELEPPLGSMLDFFFPTTCIIRDSQVVVACNNQLYLSESECLKSKCCSSKSGTKIKCYAPVRDKPTQVLRVFGLAAISILILGFLPMCCCSVCWRRKRMNRMLKVLKKQKSKGKKPKGRKASEERALLSH</sequence>
<name>A0A6P5P3K3_MUSCR</name>
<dbReference type="PANTHER" id="PTHR37360">
    <property type="entry name" value="FRAGILE X MENTAL RETARDATION 1 NEIGHBOR PROTEIN"/>
    <property type="match status" value="1"/>
</dbReference>
<dbReference type="InterPro" id="IPR055331">
    <property type="entry name" value="FMR1-like"/>
</dbReference>
<dbReference type="Proteomes" id="UP000515126">
    <property type="component" value="Chromosome X"/>
</dbReference>
<proteinExistence type="predicted"/>
<evidence type="ECO:0000313" key="3">
    <source>
        <dbReference type="Proteomes" id="UP000515126"/>
    </source>
</evidence>
<feature type="compositionally biased region" description="Basic residues" evidence="1">
    <location>
        <begin position="215"/>
        <end position="227"/>
    </location>
</feature>
<feature type="compositionally biased region" description="Basic and acidic residues" evidence="1">
    <location>
        <begin position="228"/>
        <end position="238"/>
    </location>
</feature>
<organism evidence="3 4">
    <name type="scientific">Mus caroli</name>
    <name type="common">Ryukyu mouse</name>
    <name type="synonym">Ricefield mouse</name>
    <dbReference type="NCBI Taxonomy" id="10089"/>
    <lineage>
        <taxon>Eukaryota</taxon>
        <taxon>Metazoa</taxon>
        <taxon>Chordata</taxon>
        <taxon>Craniata</taxon>
        <taxon>Vertebrata</taxon>
        <taxon>Euteleostomi</taxon>
        <taxon>Mammalia</taxon>
        <taxon>Eutheria</taxon>
        <taxon>Euarchontoglires</taxon>
        <taxon>Glires</taxon>
        <taxon>Rodentia</taxon>
        <taxon>Myomorpha</taxon>
        <taxon>Muroidea</taxon>
        <taxon>Muridae</taxon>
        <taxon>Murinae</taxon>
        <taxon>Mus</taxon>
        <taxon>Mus</taxon>
    </lineage>
</organism>
<keyword evidence="2" id="KW-0812">Transmembrane</keyword>
<dbReference type="GeneID" id="110286957"/>
<feature type="transmembrane region" description="Helical" evidence="2">
    <location>
        <begin position="179"/>
        <end position="202"/>
    </location>
</feature>
<reference evidence="4" key="1">
    <citation type="submission" date="2025-08" db="UniProtKB">
        <authorList>
            <consortium name="RefSeq"/>
        </authorList>
    </citation>
    <scope>IDENTIFICATION</scope>
</reference>
<keyword evidence="2" id="KW-0472">Membrane</keyword>
<dbReference type="AlphaFoldDB" id="A0A6P5P3K3"/>
<feature type="region of interest" description="Disordered" evidence="1">
    <location>
        <begin position="1"/>
        <end position="21"/>
    </location>
</feature>
<gene>
    <name evidence="4" type="primary">Fmr1nb</name>
</gene>